<reference evidence="1" key="1">
    <citation type="journal article" date="2012" name="Mol. Plant Microbe Interact.">
        <title>A highly conserved effector in Fusarium oxysporum is required for full virulence on Arabidopsis.</title>
        <authorList>
            <person name="Thatcher L.F."/>
            <person name="Gardiner D.M."/>
            <person name="Kazan K."/>
            <person name="Manners J."/>
        </authorList>
    </citation>
    <scope>NUCLEOTIDE SEQUENCE [LARGE SCALE GENOMIC DNA]</scope>
    <source>
        <strain evidence="1">Fo5176</strain>
    </source>
</reference>
<gene>
    <name evidence="1" type="ORF">FOXB_02631</name>
</gene>
<dbReference type="AlphaFoldDB" id="F9F8A6"/>
<proteinExistence type="predicted"/>
<name>F9F8A6_FUSOF</name>
<accession>F9F8A6</accession>
<comment type="caution">
    <text evidence="1">The sequence shown here is derived from an EMBL/GenBank/DDBJ whole genome shotgun (WGS) entry which is preliminary data.</text>
</comment>
<dbReference type="EMBL" id="AFQF01000790">
    <property type="protein sequence ID" value="EGU86852.1"/>
    <property type="molecule type" value="Genomic_DNA"/>
</dbReference>
<organism evidence="1">
    <name type="scientific">Fusarium oxysporum (strain Fo5176)</name>
    <name type="common">Fusarium vascular wilt</name>
    <dbReference type="NCBI Taxonomy" id="660025"/>
    <lineage>
        <taxon>Eukaryota</taxon>
        <taxon>Fungi</taxon>
        <taxon>Dikarya</taxon>
        <taxon>Ascomycota</taxon>
        <taxon>Pezizomycotina</taxon>
        <taxon>Sordariomycetes</taxon>
        <taxon>Hypocreomycetidae</taxon>
        <taxon>Hypocreales</taxon>
        <taxon>Nectriaceae</taxon>
        <taxon>Fusarium</taxon>
        <taxon>Fusarium oxysporum species complex</taxon>
    </lineage>
</organism>
<protein>
    <submittedName>
        <fullName evidence="1">Uncharacterized protein</fullName>
    </submittedName>
</protein>
<evidence type="ECO:0000313" key="1">
    <source>
        <dbReference type="EMBL" id="EGU86852.1"/>
    </source>
</evidence>
<sequence length="81" mass="8979">MWMGFIEAQVSLMRMKKMRMMRVKATVTGITSVVGFTHQIKQGLVGMPLVNIATQYHAIAPAYNNLADTAATAIIIELLRN</sequence>